<comment type="caution">
    <text evidence="2">The sequence shown here is derived from an EMBL/GenBank/DDBJ whole genome shotgun (WGS) entry which is preliminary data.</text>
</comment>
<name>A0A9P6VVN6_RHOMI</name>
<organism evidence="2 3">
    <name type="scientific">Rhodotorula mucilaginosa</name>
    <name type="common">Yeast</name>
    <name type="synonym">Rhodotorula rubra</name>
    <dbReference type="NCBI Taxonomy" id="5537"/>
    <lineage>
        <taxon>Eukaryota</taxon>
        <taxon>Fungi</taxon>
        <taxon>Dikarya</taxon>
        <taxon>Basidiomycota</taxon>
        <taxon>Pucciniomycotina</taxon>
        <taxon>Microbotryomycetes</taxon>
        <taxon>Sporidiobolales</taxon>
        <taxon>Sporidiobolaceae</taxon>
        <taxon>Rhodotorula</taxon>
    </lineage>
</organism>
<evidence type="ECO:0000256" key="1">
    <source>
        <dbReference type="SAM" id="MobiDB-lite"/>
    </source>
</evidence>
<protein>
    <submittedName>
        <fullName evidence="2">Uncharacterized protein</fullName>
    </submittedName>
</protein>
<dbReference type="AlphaFoldDB" id="A0A9P6VVN6"/>
<sequence length="250" mass="28018">MSSLVSGPADVRTGPADLEPPSEARKAFSRHFLGAEEDSVHAQRRLFGFLRNIDVYLQWLTLGITREHRPTDRYWVKLHQRNAQEFASTGVYKEGGINSVTWSLQLLLHPPGGVSSLPEVILFSLTLSYDFRFADCKAAQVGRNAVEYAMMSLQARPKLFQDEALRLSSRNLCSRASSTADTLFSLCLSATNPLILHLSAYNVNSRPADISRYKDGERFWTKVLNPPDTFNQKNNLIVPGPACLKYLQDA</sequence>
<reference evidence="2 3" key="1">
    <citation type="submission" date="2020-11" db="EMBL/GenBank/DDBJ databases">
        <title>Kefir isolates.</title>
        <authorList>
            <person name="Marcisauskas S."/>
            <person name="Kim Y."/>
            <person name="Blasche S."/>
        </authorList>
    </citation>
    <scope>NUCLEOTIDE SEQUENCE [LARGE SCALE GENOMIC DNA]</scope>
    <source>
        <strain evidence="2 3">KR</strain>
    </source>
</reference>
<dbReference type="EMBL" id="PUHQ01000125">
    <property type="protein sequence ID" value="KAG0655267.1"/>
    <property type="molecule type" value="Genomic_DNA"/>
</dbReference>
<gene>
    <name evidence="2" type="ORF">C6P46_001081</name>
</gene>
<proteinExistence type="predicted"/>
<keyword evidence="3" id="KW-1185">Reference proteome</keyword>
<dbReference type="Proteomes" id="UP000777482">
    <property type="component" value="Unassembled WGS sequence"/>
</dbReference>
<accession>A0A9P6VVN6</accession>
<evidence type="ECO:0000313" key="2">
    <source>
        <dbReference type="EMBL" id="KAG0655267.1"/>
    </source>
</evidence>
<evidence type="ECO:0000313" key="3">
    <source>
        <dbReference type="Proteomes" id="UP000777482"/>
    </source>
</evidence>
<feature type="region of interest" description="Disordered" evidence="1">
    <location>
        <begin position="1"/>
        <end position="22"/>
    </location>
</feature>